<name>A0A0B7I7L1_9FLAO</name>
<feature type="domain" description="Aminoacyl-transfer RNA synthetases class-II family profile" evidence="17">
    <location>
        <begin position="175"/>
        <end position="410"/>
    </location>
</feature>
<comment type="similarity">
    <text evidence="3">Belongs to the class-II aminoacyl-tRNA synthetase family. Type-1 seryl-tRNA synthetase subfamily.</text>
</comment>
<feature type="binding site" evidence="15">
    <location>
        <position position="233"/>
    </location>
    <ligand>
        <name>L-serine</name>
        <dbReference type="ChEBI" id="CHEBI:33384"/>
    </ligand>
</feature>
<evidence type="ECO:0000256" key="3">
    <source>
        <dbReference type="ARBA" id="ARBA00010728"/>
    </source>
</evidence>
<dbReference type="Gene3D" id="3.30.930.10">
    <property type="entry name" value="Bira Bifunctional Protein, Domain 2"/>
    <property type="match status" value="1"/>
</dbReference>
<evidence type="ECO:0000256" key="8">
    <source>
        <dbReference type="ARBA" id="ARBA00022840"/>
    </source>
</evidence>
<dbReference type="GO" id="GO:0006434">
    <property type="term" value="P:seryl-tRNA aminoacylation"/>
    <property type="evidence" value="ECO:0007669"/>
    <property type="project" value="UniProtKB-UniRule"/>
</dbReference>
<evidence type="ECO:0000313" key="20">
    <source>
        <dbReference type="Proteomes" id="UP000038200"/>
    </source>
</evidence>
<keyword evidence="5" id="KW-0963">Cytoplasm</keyword>
<evidence type="ECO:0000256" key="15">
    <source>
        <dbReference type="PIRSR" id="PIRSR001529-1"/>
    </source>
</evidence>
<dbReference type="GO" id="GO:0005524">
    <property type="term" value="F:ATP binding"/>
    <property type="evidence" value="ECO:0007669"/>
    <property type="project" value="UniProtKB-KW"/>
</dbReference>
<dbReference type="AlphaFoldDB" id="A0A0B7I7L1"/>
<dbReference type="PIRSF" id="PIRSF001529">
    <property type="entry name" value="Ser-tRNA-synth_IIa"/>
    <property type="match status" value="1"/>
</dbReference>
<protein>
    <recommendedName>
        <fullName evidence="11 14">Serine--tRNA ligase</fullName>
        <ecNumber evidence="4 14">6.1.1.11</ecNumber>
    </recommendedName>
</protein>
<sequence length="422" mass="47582">MLQLTFVRENKDVVLNGLKKRNFKDLHLVDDIINLDEKRRATQAELDKVLAESNNISKEIGILFKSGDTQKANELKAKTGELKDKSKTLSDALNEISENLNVLLYRIPNIPNELVPFGVSDTDNEVVFQAGEVPNLGDKALPHWELAKKYDIIDFELGVKITGAGFPVYKGKGAKLQRALITYFLDKNTEAGYQEFQVPHVVNEASGYGTGQLPDKEGQMYHVGLDDLYLIPTAEVPVTNFFRDVLVSENELPICCTAYTPCFRREAGSYGAHVRGLNRLHQFDKVEIVRVEHPDNSYKALDMMVEHVKSILNELKLPYRILRLCGGDLGFTSALTYDFEVYSTAQQKWLEISSVSNFETFQSNRLKLRYKDTDGKNKLAHTLNGSSLALPRVLAGILENYQTEDGIVIPEVLRKYTGFDKI</sequence>
<comment type="pathway">
    <text evidence="2">Aminoacyl-tRNA biosynthesis; selenocysteinyl-tRNA(Sec) biosynthesis; L-seryl-tRNA(Sec) from L-serine and tRNA(Sec): step 1/1.</text>
</comment>
<dbReference type="InterPro" id="IPR045864">
    <property type="entry name" value="aa-tRNA-synth_II/BPL/LPL"/>
</dbReference>
<dbReference type="InterPro" id="IPR042103">
    <property type="entry name" value="SerRS_1_N_sf"/>
</dbReference>
<feature type="binding site" evidence="15">
    <location>
        <position position="264"/>
    </location>
    <ligand>
        <name>L-serine</name>
        <dbReference type="ChEBI" id="CHEBI:33384"/>
    </ligand>
</feature>
<evidence type="ECO:0000256" key="1">
    <source>
        <dbReference type="ARBA" id="ARBA00004496"/>
    </source>
</evidence>
<dbReference type="CDD" id="cd00770">
    <property type="entry name" value="SerRS_core"/>
    <property type="match status" value="1"/>
</dbReference>
<evidence type="ECO:0000256" key="2">
    <source>
        <dbReference type="ARBA" id="ARBA00005045"/>
    </source>
</evidence>
<keyword evidence="8 16" id="KW-0067">ATP-binding</keyword>
<evidence type="ECO:0000259" key="17">
    <source>
        <dbReference type="PROSITE" id="PS50862"/>
    </source>
</evidence>
<evidence type="ECO:0000313" key="19">
    <source>
        <dbReference type="EMBL" id="CEN54363.1"/>
    </source>
</evidence>
<evidence type="ECO:0000256" key="7">
    <source>
        <dbReference type="ARBA" id="ARBA00022741"/>
    </source>
</evidence>
<dbReference type="PROSITE" id="PS50862">
    <property type="entry name" value="AA_TRNA_LIGASE_II"/>
    <property type="match status" value="1"/>
</dbReference>
<dbReference type="EMBL" id="CDOL01000277">
    <property type="protein sequence ID" value="CEN54363.1"/>
    <property type="molecule type" value="Genomic_DNA"/>
</dbReference>
<dbReference type="Proteomes" id="UP000045051">
    <property type="component" value="Unassembled WGS sequence"/>
</dbReference>
<dbReference type="GO" id="GO:0005737">
    <property type="term" value="C:cytoplasm"/>
    <property type="evidence" value="ECO:0007669"/>
    <property type="project" value="UniProtKB-SubCell"/>
</dbReference>
<keyword evidence="9" id="KW-0648">Protein biosynthesis</keyword>
<evidence type="ECO:0000256" key="12">
    <source>
        <dbReference type="ARBA" id="ARBA00047929"/>
    </source>
</evidence>
<feature type="binding site" evidence="15">
    <location>
        <position position="384"/>
    </location>
    <ligand>
        <name>L-serine</name>
        <dbReference type="ChEBI" id="CHEBI:33384"/>
    </ligand>
</feature>
<dbReference type="Pfam" id="PF00587">
    <property type="entry name" value="tRNA-synt_2b"/>
    <property type="match status" value="1"/>
</dbReference>
<evidence type="ECO:0000256" key="9">
    <source>
        <dbReference type="ARBA" id="ARBA00022917"/>
    </source>
</evidence>
<proteinExistence type="inferred from homology"/>
<reference evidence="20 21" key="1">
    <citation type="submission" date="2015-01" db="EMBL/GenBank/DDBJ databases">
        <authorList>
            <person name="MANFREDI Pablo"/>
        </authorList>
    </citation>
    <scope>NUCLEOTIDE SEQUENCE [LARGE SCALE GENOMIC DNA]</scope>
    <source>
        <strain evidence="18 21">CcD38</strain>
        <strain evidence="19 20">CcD93</strain>
    </source>
</reference>
<organism evidence="18 21">
    <name type="scientific">Capnocytophaga canis</name>
    <dbReference type="NCBI Taxonomy" id="1848903"/>
    <lineage>
        <taxon>Bacteria</taxon>
        <taxon>Pseudomonadati</taxon>
        <taxon>Bacteroidota</taxon>
        <taxon>Flavobacteriia</taxon>
        <taxon>Flavobacteriales</taxon>
        <taxon>Flavobacteriaceae</taxon>
        <taxon>Capnocytophaga</taxon>
    </lineage>
</organism>
<dbReference type="EC" id="6.1.1.11" evidence="4 14"/>
<evidence type="ECO:0000313" key="21">
    <source>
        <dbReference type="Proteomes" id="UP000045051"/>
    </source>
</evidence>
<evidence type="ECO:0000256" key="5">
    <source>
        <dbReference type="ARBA" id="ARBA00022490"/>
    </source>
</evidence>
<evidence type="ECO:0000256" key="10">
    <source>
        <dbReference type="ARBA" id="ARBA00023146"/>
    </source>
</evidence>
<dbReference type="Gene3D" id="1.10.287.40">
    <property type="entry name" value="Serine-tRNA synthetase, tRNA binding domain"/>
    <property type="match status" value="1"/>
</dbReference>
<dbReference type="STRING" id="1848903.CCAND38_300003"/>
<accession>A0A0B7I7L1</accession>
<evidence type="ECO:0000256" key="13">
    <source>
        <dbReference type="ARBA" id="ARBA00048823"/>
    </source>
</evidence>
<gene>
    <name evidence="18" type="primary">serS</name>
    <name evidence="18" type="ORF">CCAND38_300003</name>
    <name evidence="19" type="ORF">CCAND93_840047</name>
</gene>
<feature type="binding site" evidence="16">
    <location>
        <begin position="264"/>
        <end position="266"/>
    </location>
    <ligand>
        <name>ATP</name>
        <dbReference type="ChEBI" id="CHEBI:30616"/>
    </ligand>
</feature>
<comment type="subcellular location">
    <subcellularLocation>
        <location evidence="1">Cytoplasm</location>
    </subcellularLocation>
</comment>
<dbReference type="PANTHER" id="PTHR43697:SF1">
    <property type="entry name" value="SERINE--TRNA LIGASE"/>
    <property type="match status" value="1"/>
</dbReference>
<evidence type="ECO:0000256" key="14">
    <source>
        <dbReference type="NCBIfam" id="TIGR00414"/>
    </source>
</evidence>
<dbReference type="SUPFAM" id="SSF46589">
    <property type="entry name" value="tRNA-binding arm"/>
    <property type="match status" value="1"/>
</dbReference>
<dbReference type="SUPFAM" id="SSF55681">
    <property type="entry name" value="Class II aaRS and biotin synthetases"/>
    <property type="match status" value="1"/>
</dbReference>
<keyword evidence="21" id="KW-1185">Reference proteome</keyword>
<dbReference type="InterPro" id="IPR006195">
    <property type="entry name" value="aa-tRNA-synth_II"/>
</dbReference>
<dbReference type="RefSeq" id="WP_042009947.1">
    <property type="nucleotide sequence ID" value="NZ_CDOH01000119.1"/>
</dbReference>
<evidence type="ECO:0000256" key="4">
    <source>
        <dbReference type="ARBA" id="ARBA00012840"/>
    </source>
</evidence>
<keyword evidence="7" id="KW-0547">Nucleotide-binding</keyword>
<dbReference type="InterPro" id="IPR002314">
    <property type="entry name" value="aa-tRNA-synt_IIb"/>
</dbReference>
<dbReference type="EMBL" id="CDOI01000141">
    <property type="protein sequence ID" value="CEN45903.1"/>
    <property type="molecule type" value="Genomic_DNA"/>
</dbReference>
<feature type="binding site" evidence="15">
    <location>
        <position position="287"/>
    </location>
    <ligand>
        <name>L-serine</name>
        <dbReference type="ChEBI" id="CHEBI:33384"/>
    </ligand>
</feature>
<dbReference type="InterPro" id="IPR015866">
    <property type="entry name" value="Ser-tRNA-synth_1_N"/>
</dbReference>
<dbReference type="GO" id="GO:0004828">
    <property type="term" value="F:serine-tRNA ligase activity"/>
    <property type="evidence" value="ECO:0007669"/>
    <property type="project" value="UniProtKB-UniRule"/>
</dbReference>
<dbReference type="GeneID" id="97263886"/>
<dbReference type="Pfam" id="PF02403">
    <property type="entry name" value="Seryl_tRNA_N"/>
    <property type="match status" value="1"/>
</dbReference>
<dbReference type="Proteomes" id="UP000038200">
    <property type="component" value="Unassembled WGS sequence"/>
</dbReference>
<keyword evidence="10" id="KW-0030">Aminoacyl-tRNA synthetase</keyword>
<keyword evidence="6 18" id="KW-0436">Ligase</keyword>
<dbReference type="PANTHER" id="PTHR43697">
    <property type="entry name" value="SERYL-TRNA SYNTHETASE"/>
    <property type="match status" value="1"/>
</dbReference>
<dbReference type="PRINTS" id="PR00981">
    <property type="entry name" value="TRNASYNTHSER"/>
</dbReference>
<evidence type="ECO:0000256" key="16">
    <source>
        <dbReference type="PIRSR" id="PIRSR001529-2"/>
    </source>
</evidence>
<dbReference type="InterPro" id="IPR010978">
    <property type="entry name" value="tRNA-bd_arm"/>
</dbReference>
<comment type="catalytic activity">
    <reaction evidence="13">
        <text>tRNA(Ser) + L-serine + ATP = L-seryl-tRNA(Ser) + AMP + diphosphate + H(+)</text>
        <dbReference type="Rhea" id="RHEA:12292"/>
        <dbReference type="Rhea" id="RHEA-COMP:9669"/>
        <dbReference type="Rhea" id="RHEA-COMP:9703"/>
        <dbReference type="ChEBI" id="CHEBI:15378"/>
        <dbReference type="ChEBI" id="CHEBI:30616"/>
        <dbReference type="ChEBI" id="CHEBI:33019"/>
        <dbReference type="ChEBI" id="CHEBI:33384"/>
        <dbReference type="ChEBI" id="CHEBI:78442"/>
        <dbReference type="ChEBI" id="CHEBI:78533"/>
        <dbReference type="ChEBI" id="CHEBI:456215"/>
        <dbReference type="EC" id="6.1.1.11"/>
    </reaction>
</comment>
<evidence type="ECO:0000256" key="11">
    <source>
        <dbReference type="ARBA" id="ARBA00039158"/>
    </source>
</evidence>
<dbReference type="NCBIfam" id="TIGR00414">
    <property type="entry name" value="serS"/>
    <property type="match status" value="1"/>
</dbReference>
<comment type="catalytic activity">
    <reaction evidence="12">
        <text>tRNA(Sec) + L-serine + ATP = L-seryl-tRNA(Sec) + AMP + diphosphate + H(+)</text>
        <dbReference type="Rhea" id="RHEA:42580"/>
        <dbReference type="Rhea" id="RHEA-COMP:9742"/>
        <dbReference type="Rhea" id="RHEA-COMP:10128"/>
        <dbReference type="ChEBI" id="CHEBI:15378"/>
        <dbReference type="ChEBI" id="CHEBI:30616"/>
        <dbReference type="ChEBI" id="CHEBI:33019"/>
        <dbReference type="ChEBI" id="CHEBI:33384"/>
        <dbReference type="ChEBI" id="CHEBI:78442"/>
        <dbReference type="ChEBI" id="CHEBI:78533"/>
        <dbReference type="ChEBI" id="CHEBI:456215"/>
        <dbReference type="EC" id="6.1.1.11"/>
    </reaction>
</comment>
<feature type="binding site" evidence="16">
    <location>
        <begin position="351"/>
        <end position="354"/>
    </location>
    <ligand>
        <name>ATP</name>
        <dbReference type="ChEBI" id="CHEBI:30616"/>
    </ligand>
</feature>
<dbReference type="OrthoDB" id="9804647at2"/>
<evidence type="ECO:0000256" key="6">
    <source>
        <dbReference type="ARBA" id="ARBA00022598"/>
    </source>
</evidence>
<evidence type="ECO:0000313" key="18">
    <source>
        <dbReference type="EMBL" id="CEN45903.1"/>
    </source>
</evidence>
<dbReference type="InterPro" id="IPR033729">
    <property type="entry name" value="SerRS_core"/>
</dbReference>
<dbReference type="InterPro" id="IPR002317">
    <property type="entry name" value="Ser-tRNA-ligase_type_1"/>
</dbReference>